<evidence type="ECO:0000256" key="1">
    <source>
        <dbReference type="ARBA" id="ARBA00008056"/>
    </source>
</evidence>
<protein>
    <recommendedName>
        <fullName evidence="7">Fe2OG dioxygenase domain-containing protein</fullName>
    </recommendedName>
</protein>
<dbReference type="Pfam" id="PF03171">
    <property type="entry name" value="2OG-FeII_Oxy"/>
    <property type="match status" value="1"/>
</dbReference>
<keyword evidence="4 6" id="KW-0560">Oxidoreductase</keyword>
<dbReference type="InterPro" id="IPR050295">
    <property type="entry name" value="Plant_2OG-oxidoreductases"/>
</dbReference>
<dbReference type="Pfam" id="PF14226">
    <property type="entry name" value="DIOX_N"/>
    <property type="match status" value="1"/>
</dbReference>
<feature type="domain" description="Fe2OG dioxygenase" evidence="7">
    <location>
        <begin position="210"/>
        <end position="310"/>
    </location>
</feature>
<dbReference type="PANTHER" id="PTHR47991">
    <property type="entry name" value="OXOGLUTARATE/IRON-DEPENDENT DIOXYGENASE"/>
    <property type="match status" value="1"/>
</dbReference>
<proteinExistence type="inferred from homology"/>
<dbReference type="Gene3D" id="2.60.120.330">
    <property type="entry name" value="B-lactam Antibiotic, Isopenicillin N Synthase, Chain"/>
    <property type="match status" value="1"/>
</dbReference>
<keyword evidence="3" id="KW-0847">Vitamin C</keyword>
<keyword evidence="2 6" id="KW-0479">Metal-binding</keyword>
<dbReference type="Proteomes" id="UP001386955">
    <property type="component" value="Unassembled WGS sequence"/>
</dbReference>
<dbReference type="SUPFAM" id="SSF51197">
    <property type="entry name" value="Clavaminate synthase-like"/>
    <property type="match status" value="1"/>
</dbReference>
<gene>
    <name evidence="8" type="ORF">VNO78_13450</name>
</gene>
<comment type="similarity">
    <text evidence="1 6">Belongs to the iron/ascorbate-dependent oxidoreductase family.</text>
</comment>
<evidence type="ECO:0000256" key="2">
    <source>
        <dbReference type="ARBA" id="ARBA00022723"/>
    </source>
</evidence>
<dbReference type="GO" id="GO:0031418">
    <property type="term" value="F:L-ascorbic acid binding"/>
    <property type="evidence" value="ECO:0007669"/>
    <property type="project" value="UniProtKB-KW"/>
</dbReference>
<evidence type="ECO:0000256" key="5">
    <source>
        <dbReference type="ARBA" id="ARBA00023004"/>
    </source>
</evidence>
<dbReference type="GO" id="GO:0016491">
    <property type="term" value="F:oxidoreductase activity"/>
    <property type="evidence" value="ECO:0007669"/>
    <property type="project" value="UniProtKB-KW"/>
</dbReference>
<evidence type="ECO:0000256" key="3">
    <source>
        <dbReference type="ARBA" id="ARBA00022896"/>
    </source>
</evidence>
<name>A0AAN9XPJ9_PSOTE</name>
<evidence type="ECO:0000256" key="4">
    <source>
        <dbReference type="ARBA" id="ARBA00023002"/>
    </source>
</evidence>
<dbReference type="AlphaFoldDB" id="A0AAN9XPJ9"/>
<organism evidence="8 9">
    <name type="scientific">Psophocarpus tetragonolobus</name>
    <name type="common">Winged bean</name>
    <name type="synonym">Dolichos tetragonolobus</name>
    <dbReference type="NCBI Taxonomy" id="3891"/>
    <lineage>
        <taxon>Eukaryota</taxon>
        <taxon>Viridiplantae</taxon>
        <taxon>Streptophyta</taxon>
        <taxon>Embryophyta</taxon>
        <taxon>Tracheophyta</taxon>
        <taxon>Spermatophyta</taxon>
        <taxon>Magnoliopsida</taxon>
        <taxon>eudicotyledons</taxon>
        <taxon>Gunneridae</taxon>
        <taxon>Pentapetalae</taxon>
        <taxon>rosids</taxon>
        <taxon>fabids</taxon>
        <taxon>Fabales</taxon>
        <taxon>Fabaceae</taxon>
        <taxon>Papilionoideae</taxon>
        <taxon>50 kb inversion clade</taxon>
        <taxon>NPAAA clade</taxon>
        <taxon>indigoferoid/millettioid clade</taxon>
        <taxon>Phaseoleae</taxon>
        <taxon>Psophocarpus</taxon>
    </lineage>
</organism>
<comment type="caution">
    <text evidence="8">The sequence shown here is derived from an EMBL/GenBank/DDBJ whole genome shotgun (WGS) entry which is preliminary data.</text>
</comment>
<dbReference type="FunFam" id="2.60.120.330:FF:000001">
    <property type="entry name" value="Protein SRG1"/>
    <property type="match status" value="1"/>
</dbReference>
<accession>A0AAN9XPJ9</accession>
<sequence length="359" mass="40807">MEEKMKNPSGTSLLVPSVQELANQKLSNVPERYIQPQPQHEDMLLISEGDHSTLHIPVIDMHKLLSPQSAISELDKLHFACKQWGFFQLLNHGVNSSLVEKVKLEIQDFFNLPMSEKKKLWQSAQHMEGFGQAFVVSEEQKLDWADLFYMTTLPKHLRMPHLFPQLPLPFRDTLEVYSMEMKDLAMVIIGYMGKALKIEEKEISKLFEDGIQLMRMNYYPPCPEPEKVIGLTPHSDGIGLTILLQVNEVEGLQIRKDGLWIPVKPLPNAFIVNVGDILEIMTNGIYRSIEHRATVNGEKERVSLATFYSPSPDGVVGPASSLITEETPARFKSVGVKDYFKGLFSRKLDGKAYIEVMRI</sequence>
<keyword evidence="5 6" id="KW-0408">Iron</keyword>
<dbReference type="InterPro" id="IPR026992">
    <property type="entry name" value="DIOX_N"/>
</dbReference>
<dbReference type="EMBL" id="JAYMYS010000003">
    <property type="protein sequence ID" value="KAK7401738.1"/>
    <property type="molecule type" value="Genomic_DNA"/>
</dbReference>
<evidence type="ECO:0000313" key="9">
    <source>
        <dbReference type="Proteomes" id="UP001386955"/>
    </source>
</evidence>
<evidence type="ECO:0000256" key="6">
    <source>
        <dbReference type="RuleBase" id="RU003682"/>
    </source>
</evidence>
<dbReference type="GO" id="GO:0046872">
    <property type="term" value="F:metal ion binding"/>
    <property type="evidence" value="ECO:0007669"/>
    <property type="project" value="UniProtKB-KW"/>
</dbReference>
<dbReference type="InterPro" id="IPR027443">
    <property type="entry name" value="IPNS-like_sf"/>
</dbReference>
<evidence type="ECO:0000313" key="8">
    <source>
        <dbReference type="EMBL" id="KAK7401738.1"/>
    </source>
</evidence>
<keyword evidence="9" id="KW-1185">Reference proteome</keyword>
<reference evidence="8 9" key="1">
    <citation type="submission" date="2024-01" db="EMBL/GenBank/DDBJ databases">
        <title>The genomes of 5 underutilized Papilionoideae crops provide insights into root nodulation and disease resistanc.</title>
        <authorList>
            <person name="Jiang F."/>
        </authorList>
    </citation>
    <scope>NUCLEOTIDE SEQUENCE [LARGE SCALE GENOMIC DNA]</scope>
    <source>
        <strain evidence="8">DUOXIRENSHENG_FW03</strain>
        <tissue evidence="8">Leaves</tissue>
    </source>
</reference>
<dbReference type="InterPro" id="IPR044861">
    <property type="entry name" value="IPNS-like_FE2OG_OXY"/>
</dbReference>
<dbReference type="InterPro" id="IPR005123">
    <property type="entry name" value="Oxoglu/Fe-dep_dioxygenase_dom"/>
</dbReference>
<evidence type="ECO:0000259" key="7">
    <source>
        <dbReference type="PROSITE" id="PS51471"/>
    </source>
</evidence>
<dbReference type="PROSITE" id="PS51471">
    <property type="entry name" value="FE2OG_OXY"/>
    <property type="match status" value="1"/>
</dbReference>